<gene>
    <name evidence="8" type="ORF">SAMN02745116_02165</name>
</gene>
<comment type="similarity">
    <text evidence="1">Belongs to the aldo/keto reductase family.</text>
</comment>
<protein>
    <submittedName>
        <fullName evidence="8">Aldo/keto reductase</fullName>
    </submittedName>
</protein>
<evidence type="ECO:0000256" key="4">
    <source>
        <dbReference type="PIRSR" id="PIRSR000097-1"/>
    </source>
</evidence>
<sequence length="282" mass="31564">MKATDTYKLANGVEIPIIAFGTWQTPDGDVAEKSVIDAIRAGYRHIDTAAIYRNEEGVGRGIANSGVPREELFVTTKLWNDAHSYEGAKVALDESLERLGLDYVDLYLIHWPNPKMFRDSWQEANTGAWRAMEEALAAGKVRAIGISNFHPRHVEALLESATVQPMVNQILANPSDMQEELVAYNQENGMITEAYSPLGTGKIFEIDELKELAEKYEKTIAQLVLRWSLQKGLLPIPKSVHEDRIKENIDVFDFELSEEDVAFIDSLKGKAGLAKNPDEVDF</sequence>
<name>A0A1T4QEJ7_9ENTE</name>
<dbReference type="InterPro" id="IPR018170">
    <property type="entry name" value="Aldo/ket_reductase_CS"/>
</dbReference>
<dbReference type="GO" id="GO:0016616">
    <property type="term" value="F:oxidoreductase activity, acting on the CH-OH group of donors, NAD or NADP as acceptor"/>
    <property type="evidence" value="ECO:0007669"/>
    <property type="project" value="UniProtKB-ARBA"/>
</dbReference>
<dbReference type="InterPro" id="IPR020471">
    <property type="entry name" value="AKR"/>
</dbReference>
<dbReference type="SUPFAM" id="SSF51430">
    <property type="entry name" value="NAD(P)-linked oxidoreductase"/>
    <property type="match status" value="1"/>
</dbReference>
<evidence type="ECO:0000256" key="5">
    <source>
        <dbReference type="PIRSR" id="PIRSR000097-2"/>
    </source>
</evidence>
<dbReference type="EMBL" id="FUXI01000029">
    <property type="protein sequence ID" value="SKA02124.1"/>
    <property type="molecule type" value="Genomic_DNA"/>
</dbReference>
<dbReference type="STRING" id="263852.SAMN02745116_02165"/>
<evidence type="ECO:0000256" key="1">
    <source>
        <dbReference type="ARBA" id="ARBA00007905"/>
    </source>
</evidence>
<accession>A0A1T4QEJ7</accession>
<dbReference type="Pfam" id="PF00248">
    <property type="entry name" value="Aldo_ket_red"/>
    <property type="match status" value="1"/>
</dbReference>
<dbReference type="PROSITE" id="PS00063">
    <property type="entry name" value="ALDOKETO_REDUCTASE_3"/>
    <property type="match status" value="1"/>
</dbReference>
<evidence type="ECO:0000256" key="2">
    <source>
        <dbReference type="ARBA" id="ARBA00022857"/>
    </source>
</evidence>
<dbReference type="RefSeq" id="WP_078808080.1">
    <property type="nucleotide sequence ID" value="NZ_FUXI01000029.1"/>
</dbReference>
<evidence type="ECO:0000256" key="6">
    <source>
        <dbReference type="PIRSR" id="PIRSR000097-3"/>
    </source>
</evidence>
<keyword evidence="3" id="KW-0560">Oxidoreductase</keyword>
<dbReference type="PANTHER" id="PTHR43827">
    <property type="entry name" value="2,5-DIKETO-D-GLUCONIC ACID REDUCTASE"/>
    <property type="match status" value="1"/>
</dbReference>
<feature type="domain" description="NADP-dependent oxidoreductase" evidence="7">
    <location>
        <begin position="18"/>
        <end position="267"/>
    </location>
</feature>
<proteinExistence type="inferred from homology"/>
<evidence type="ECO:0000313" key="8">
    <source>
        <dbReference type="EMBL" id="SKA02124.1"/>
    </source>
</evidence>
<feature type="binding site" evidence="5">
    <location>
        <position position="110"/>
    </location>
    <ligand>
        <name>substrate</name>
    </ligand>
</feature>
<dbReference type="AlphaFoldDB" id="A0A1T4QEJ7"/>
<dbReference type="FunFam" id="3.20.20.100:FF:000015">
    <property type="entry name" value="Oxidoreductase, aldo/keto reductase family"/>
    <property type="match status" value="1"/>
</dbReference>
<reference evidence="8 9" key="1">
    <citation type="submission" date="2017-02" db="EMBL/GenBank/DDBJ databases">
        <authorList>
            <person name="Peterson S.W."/>
        </authorList>
    </citation>
    <scope>NUCLEOTIDE SEQUENCE [LARGE SCALE GENOMIC DNA]</scope>
    <source>
        <strain evidence="8 9">ATCC BAA-1030</strain>
    </source>
</reference>
<dbReference type="CDD" id="cd19071">
    <property type="entry name" value="AKR_AKR1-5-like"/>
    <property type="match status" value="1"/>
</dbReference>
<keyword evidence="9" id="KW-1185">Reference proteome</keyword>
<dbReference type="PIRSF" id="PIRSF000097">
    <property type="entry name" value="AKR"/>
    <property type="match status" value="1"/>
</dbReference>
<dbReference type="PROSITE" id="PS00798">
    <property type="entry name" value="ALDOKETO_REDUCTASE_1"/>
    <property type="match status" value="1"/>
</dbReference>
<dbReference type="PROSITE" id="PS00062">
    <property type="entry name" value="ALDOKETO_REDUCTASE_2"/>
    <property type="match status" value="1"/>
</dbReference>
<dbReference type="InterPro" id="IPR036812">
    <property type="entry name" value="NAD(P)_OxRdtase_dom_sf"/>
</dbReference>
<dbReference type="OrthoDB" id="9804790at2"/>
<feature type="active site" description="Proton donor" evidence="4">
    <location>
        <position position="52"/>
    </location>
</feature>
<evidence type="ECO:0000259" key="7">
    <source>
        <dbReference type="Pfam" id="PF00248"/>
    </source>
</evidence>
<dbReference type="Gene3D" id="3.20.20.100">
    <property type="entry name" value="NADP-dependent oxidoreductase domain"/>
    <property type="match status" value="1"/>
</dbReference>
<dbReference type="InterPro" id="IPR023210">
    <property type="entry name" value="NADP_OxRdtase_dom"/>
</dbReference>
<evidence type="ECO:0000256" key="3">
    <source>
        <dbReference type="ARBA" id="ARBA00023002"/>
    </source>
</evidence>
<evidence type="ECO:0000313" key="9">
    <source>
        <dbReference type="Proteomes" id="UP000190328"/>
    </source>
</evidence>
<organism evidence="8 9">
    <name type="scientific">Pilibacter termitis</name>
    <dbReference type="NCBI Taxonomy" id="263852"/>
    <lineage>
        <taxon>Bacteria</taxon>
        <taxon>Bacillati</taxon>
        <taxon>Bacillota</taxon>
        <taxon>Bacilli</taxon>
        <taxon>Lactobacillales</taxon>
        <taxon>Enterococcaceae</taxon>
        <taxon>Pilibacter</taxon>
    </lineage>
</organism>
<dbReference type="PANTHER" id="PTHR43827:SF3">
    <property type="entry name" value="NADP-DEPENDENT OXIDOREDUCTASE DOMAIN-CONTAINING PROTEIN"/>
    <property type="match status" value="1"/>
</dbReference>
<keyword evidence="2" id="KW-0521">NADP</keyword>
<dbReference type="Proteomes" id="UP000190328">
    <property type="component" value="Unassembled WGS sequence"/>
</dbReference>
<feature type="site" description="Lowers pKa of active site Tyr" evidence="6">
    <location>
        <position position="77"/>
    </location>
</feature>
<dbReference type="PRINTS" id="PR00069">
    <property type="entry name" value="ALDKETRDTASE"/>
</dbReference>